<evidence type="ECO:0000256" key="1">
    <source>
        <dbReference type="SAM" id="MobiDB-lite"/>
    </source>
</evidence>
<dbReference type="AlphaFoldDB" id="A0AAV9VTE9"/>
<evidence type="ECO:0000313" key="3">
    <source>
        <dbReference type="Proteomes" id="UP001370758"/>
    </source>
</evidence>
<accession>A0AAV9VTE9</accession>
<keyword evidence="3" id="KW-1185">Reference proteome</keyword>
<name>A0AAV9VTE9_9PEZI</name>
<feature type="region of interest" description="Disordered" evidence="1">
    <location>
        <begin position="1"/>
        <end position="23"/>
    </location>
</feature>
<feature type="compositionally biased region" description="Pro residues" evidence="1">
    <location>
        <begin position="177"/>
        <end position="188"/>
    </location>
</feature>
<dbReference type="Proteomes" id="UP001370758">
    <property type="component" value="Unassembled WGS sequence"/>
</dbReference>
<evidence type="ECO:0000313" key="2">
    <source>
        <dbReference type="EMBL" id="KAK6495799.1"/>
    </source>
</evidence>
<protein>
    <submittedName>
        <fullName evidence="2">Uncharacterized protein</fullName>
    </submittedName>
</protein>
<dbReference type="EMBL" id="JAVHJL010000012">
    <property type="protein sequence ID" value="KAK6495799.1"/>
    <property type="molecule type" value="Genomic_DNA"/>
</dbReference>
<reference evidence="2 3" key="1">
    <citation type="submission" date="2023-08" db="EMBL/GenBank/DDBJ databases">
        <authorList>
            <person name="Palmer J.M."/>
        </authorList>
    </citation>
    <scope>NUCLEOTIDE SEQUENCE [LARGE SCALE GENOMIC DNA]</scope>
    <source>
        <strain evidence="2 3">TWF481</strain>
    </source>
</reference>
<proteinExistence type="predicted"/>
<gene>
    <name evidence="2" type="ORF">TWF481_002845</name>
</gene>
<feature type="compositionally biased region" description="Basic and acidic residues" evidence="1">
    <location>
        <begin position="152"/>
        <end position="174"/>
    </location>
</feature>
<sequence>MTRPKRSAGRGVEEELRRTRRGTEEPLEVVECTAERVWAAIRVLEWFDPEEVEKNRRLTRMATIIPGLVYPVYNEAEYFLNSKLALKEISARKVSRMRKRIQKMKSVSEALEAMLTFLSLFGRPNAETEYDPKYVVSEIDYDRIMYVEREETEREEAAMERARKLAERNRREDTAPPLSPRPLSPRSPPLHSKSLLPTVPKVPNIAELPNTSVKSKDKGKGNVVLNPVPFTPLRDFDMSHWESALQSAEVQKAAANHGVLIKQGREIEVLEEGDFDQTVFESESAHYAYDSVEEDDEPGPQIERKKPPMLDYHALKDGIVPREKLAQFWAFIDKL</sequence>
<organism evidence="2 3">
    <name type="scientific">Arthrobotrys musiformis</name>
    <dbReference type="NCBI Taxonomy" id="47236"/>
    <lineage>
        <taxon>Eukaryota</taxon>
        <taxon>Fungi</taxon>
        <taxon>Dikarya</taxon>
        <taxon>Ascomycota</taxon>
        <taxon>Pezizomycotina</taxon>
        <taxon>Orbiliomycetes</taxon>
        <taxon>Orbiliales</taxon>
        <taxon>Orbiliaceae</taxon>
        <taxon>Arthrobotrys</taxon>
    </lineage>
</organism>
<comment type="caution">
    <text evidence="2">The sequence shown here is derived from an EMBL/GenBank/DDBJ whole genome shotgun (WGS) entry which is preliminary data.</text>
</comment>
<feature type="compositionally biased region" description="Basic and acidic residues" evidence="1">
    <location>
        <begin position="11"/>
        <end position="23"/>
    </location>
</feature>
<feature type="region of interest" description="Disordered" evidence="1">
    <location>
        <begin position="152"/>
        <end position="197"/>
    </location>
</feature>